<dbReference type="PANTHER" id="PTHR45093:SF2">
    <property type="entry name" value="LISH DOMAIN-CONTAINING PROTEIN"/>
    <property type="match status" value="1"/>
</dbReference>
<dbReference type="InterPro" id="IPR006594">
    <property type="entry name" value="LisH"/>
</dbReference>
<protein>
    <submittedName>
        <fullName evidence="6">Transcription factor</fullName>
    </submittedName>
</protein>
<dbReference type="Pfam" id="PF08513">
    <property type="entry name" value="LisH"/>
    <property type="match status" value="1"/>
</dbReference>
<dbReference type="eggNOG" id="ENOG502R28W">
    <property type="taxonomic scope" value="Eukaryota"/>
</dbReference>
<dbReference type="Proteomes" id="UP000015464">
    <property type="component" value="Unassembled WGS sequence"/>
</dbReference>
<dbReference type="OrthoDB" id="5600002at2759"/>
<proteinExistence type="predicted"/>
<feature type="compositionally biased region" description="Polar residues" evidence="5">
    <location>
        <begin position="662"/>
        <end position="683"/>
    </location>
</feature>
<dbReference type="SMART" id="SM00667">
    <property type="entry name" value="LisH"/>
    <property type="match status" value="1"/>
</dbReference>
<dbReference type="PROSITE" id="PS50896">
    <property type="entry name" value="LISH"/>
    <property type="match status" value="1"/>
</dbReference>
<dbReference type="PANTHER" id="PTHR45093">
    <property type="entry name" value="TRANSCRIPTION ACTIVATOR MSS11"/>
    <property type="match status" value="1"/>
</dbReference>
<evidence type="ECO:0000256" key="4">
    <source>
        <dbReference type="ARBA" id="ARBA00023242"/>
    </source>
</evidence>
<reference evidence="6 7" key="1">
    <citation type="journal article" date="2011" name="Science">
        <title>Comparative functional genomics of the fission yeasts.</title>
        <authorList>
            <person name="Rhind N."/>
            <person name="Chen Z."/>
            <person name="Yassour M."/>
            <person name="Thompson D.A."/>
            <person name="Haas B.J."/>
            <person name="Habib N."/>
            <person name="Wapinski I."/>
            <person name="Roy S."/>
            <person name="Lin M.F."/>
            <person name="Heiman D.I."/>
            <person name="Young S.K."/>
            <person name="Furuya K."/>
            <person name="Guo Y."/>
            <person name="Pidoux A."/>
            <person name="Chen H.M."/>
            <person name="Robbertse B."/>
            <person name="Goldberg J.M."/>
            <person name="Aoki K."/>
            <person name="Bayne E.H."/>
            <person name="Berlin A.M."/>
            <person name="Desjardins C.A."/>
            <person name="Dobbs E."/>
            <person name="Dukaj L."/>
            <person name="Fan L."/>
            <person name="FitzGerald M.G."/>
            <person name="French C."/>
            <person name="Gujja S."/>
            <person name="Hansen K."/>
            <person name="Keifenheim D."/>
            <person name="Levin J.Z."/>
            <person name="Mosher R.A."/>
            <person name="Mueller C.A."/>
            <person name="Pfiffner J."/>
            <person name="Priest M."/>
            <person name="Russ C."/>
            <person name="Smialowska A."/>
            <person name="Swoboda P."/>
            <person name="Sykes S.M."/>
            <person name="Vaughn M."/>
            <person name="Vengrova S."/>
            <person name="Yoder R."/>
            <person name="Zeng Q."/>
            <person name="Allshire R."/>
            <person name="Baulcombe D."/>
            <person name="Birren B.W."/>
            <person name="Brown W."/>
            <person name="Ekwall K."/>
            <person name="Kellis M."/>
            <person name="Leatherwood J."/>
            <person name="Levin H."/>
            <person name="Margalit H."/>
            <person name="Martienssen R."/>
            <person name="Nieduszynski C.A."/>
            <person name="Spatafora J.W."/>
            <person name="Friedman N."/>
            <person name="Dalgaard J.Z."/>
            <person name="Baumann P."/>
            <person name="Niki H."/>
            <person name="Regev A."/>
            <person name="Nusbaum C."/>
        </authorList>
    </citation>
    <scope>NUCLEOTIDE SEQUENCE [LARGE SCALE GENOMIC DNA]</scope>
    <source>
        <strain evidence="7">OY26 / ATCC MYA-4695 / CBS 11777 / NBRC 106824 / NRRL Y48691</strain>
    </source>
</reference>
<organism evidence="6 7">
    <name type="scientific">Schizosaccharomyces cryophilus (strain OY26 / ATCC MYA-4695 / CBS 11777 / NBRC 106824 / NRRL Y48691)</name>
    <name type="common">Fission yeast</name>
    <dbReference type="NCBI Taxonomy" id="653667"/>
    <lineage>
        <taxon>Eukaryota</taxon>
        <taxon>Fungi</taxon>
        <taxon>Dikarya</taxon>
        <taxon>Ascomycota</taxon>
        <taxon>Taphrinomycotina</taxon>
        <taxon>Schizosaccharomycetes</taxon>
        <taxon>Schizosaccharomycetales</taxon>
        <taxon>Schizosaccharomycetaceae</taxon>
        <taxon>Schizosaccharomyces</taxon>
    </lineage>
</organism>
<comment type="subcellular location">
    <subcellularLocation>
        <location evidence="1">Nucleus</location>
    </subcellularLocation>
</comment>
<feature type="region of interest" description="Disordered" evidence="5">
    <location>
        <begin position="574"/>
        <end position="639"/>
    </location>
</feature>
<dbReference type="RefSeq" id="XP_013024637.1">
    <property type="nucleotide sequence ID" value="XM_013169183.1"/>
</dbReference>
<feature type="region of interest" description="Disordered" evidence="5">
    <location>
        <begin position="1"/>
        <end position="32"/>
    </location>
</feature>
<keyword evidence="7" id="KW-1185">Reference proteome</keyword>
<feature type="compositionally biased region" description="Polar residues" evidence="5">
    <location>
        <begin position="92"/>
        <end position="108"/>
    </location>
</feature>
<feature type="region of interest" description="Disordered" evidence="5">
    <location>
        <begin position="71"/>
        <end position="123"/>
    </location>
</feature>
<dbReference type="HOGENOM" id="CLU_376492_0_0_1"/>
<feature type="compositionally biased region" description="Low complexity" evidence="5">
    <location>
        <begin position="7"/>
        <end position="19"/>
    </location>
</feature>
<keyword evidence="4" id="KW-0539">Nucleus</keyword>
<dbReference type="AlphaFoldDB" id="S9X8J5"/>
<gene>
    <name evidence="6" type="ORF">SPOG_00912</name>
</gene>
<evidence type="ECO:0000256" key="3">
    <source>
        <dbReference type="ARBA" id="ARBA00023163"/>
    </source>
</evidence>
<evidence type="ECO:0000256" key="2">
    <source>
        <dbReference type="ARBA" id="ARBA00023015"/>
    </source>
</evidence>
<feature type="compositionally biased region" description="Polar residues" evidence="5">
    <location>
        <begin position="256"/>
        <end position="271"/>
    </location>
</feature>
<keyword evidence="2" id="KW-0805">Transcription regulation</keyword>
<feature type="region of interest" description="Disordered" evidence="5">
    <location>
        <begin position="388"/>
        <end position="414"/>
    </location>
</feature>
<accession>S9X8J5</accession>
<dbReference type="GO" id="GO:0005634">
    <property type="term" value="C:nucleus"/>
    <property type="evidence" value="ECO:0007669"/>
    <property type="project" value="UniProtKB-SubCell"/>
</dbReference>
<name>S9X8J5_SCHCR</name>
<dbReference type="STRING" id="653667.S9X8J5"/>
<keyword evidence="3" id="KW-0804">Transcription</keyword>
<dbReference type="EMBL" id="KE546993">
    <property type="protein sequence ID" value="EPY50151.1"/>
    <property type="molecule type" value="Genomic_DNA"/>
</dbReference>
<feature type="region of interest" description="Disordered" evidence="5">
    <location>
        <begin position="662"/>
        <end position="687"/>
    </location>
</feature>
<evidence type="ECO:0000256" key="5">
    <source>
        <dbReference type="SAM" id="MobiDB-lite"/>
    </source>
</evidence>
<evidence type="ECO:0000313" key="7">
    <source>
        <dbReference type="Proteomes" id="UP000015464"/>
    </source>
</evidence>
<sequence length="737" mass="81234">MAEPAEKSSSSQQGKSNDSNNHEHTNLSDRTTQSLLNSYIYDYLVKKNYWEAAQAFGQEAQVQTLVRPFSKNSATSGKQTASSPANVKRESPNLNEPQNSESTKQVPSHTDIGRDPPPPPVLPIDSAGGFLIEWWNVFWDIYSARRGNGSEPAMAYMSHINNLRKKSYMNMQLLQKNLMQSGPPSNMYQVPTAPQMYNGDPVHHFDSSRTPHGNGMLMDRNRQQLMRQAVMNNQGRETFPPTAAQLQQLKQLHYRQLQSQKQQPENPNTTHIPPVFPTPASNPQSKTPPVMGPVPQDSFPSKQKTPAPEFRNYQTHGISDANPNAAAAVGASIPGQRLSQPLTPNSIPHPPAAFDSTLANPGNFMVPGNSAQPLLHEVNFQNNGTYHQRQFMPSYSNPPLPQNAPDKSQVLPQRPRVPVSQPNQYGFQPPPPYGQPMLYGMNAPSAPNNVNPALKNYMEELKLLEQQNKKRLLMVRQEKEHRMYQSTSPENRSFPAHPDINSGAAFNVIPKTNEKQLENTASENVMTSSDAASMGAINRPIASEQRASPYCSEKNMSINYTGLVASPADSAMHSPDINSALSRSGRPTPYRESPTGIKTKRRRQSNTPTTDSPIVNAVQKDDRSELQSVPAVPSVDPSMKNINFQDNGVSMQNDQQFQGNISSTKEAGQNKSSIPGSGNNMENPPNVPVLDAPGSTDLDAALLNDFDFDKFLKDTSTTDDIGFGLFNMPDNADQTTS</sequence>
<dbReference type="OMA" id="LLEWWEI"/>
<evidence type="ECO:0000313" key="6">
    <source>
        <dbReference type="EMBL" id="EPY50151.1"/>
    </source>
</evidence>
<dbReference type="GeneID" id="25035243"/>
<evidence type="ECO:0000256" key="1">
    <source>
        <dbReference type="ARBA" id="ARBA00004123"/>
    </source>
</evidence>
<feature type="region of interest" description="Disordered" evidence="5">
    <location>
        <begin position="256"/>
        <end position="321"/>
    </location>
</feature>
<feature type="compositionally biased region" description="Polar residues" evidence="5">
    <location>
        <begin position="71"/>
        <end position="85"/>
    </location>
</feature>